<sequence length="219" mass="23731">MSKTSPVAAHLPPLAPETLAALDRLPVAELPQGSVLFRPGDPVQGFVIVLSGRVEVFLTGPSGREILLYAVEPGQSCVQSTLGLLGDETYSGEAVTRRACRLVMIPRALFLRLMESDAAFRSFVFRAFAERMQTMMHLLEKVAFQRVECRLAQALLDGATDGTLRATHAEIATTIGSAREVVSRRLDALARRGIVALDRGAVRLLDMDTLRILAESSAS</sequence>
<organism evidence="6 7">
    <name type="scientific">Salipiger abyssi</name>
    <dbReference type="NCBI Taxonomy" id="1250539"/>
    <lineage>
        <taxon>Bacteria</taxon>
        <taxon>Pseudomonadati</taxon>
        <taxon>Pseudomonadota</taxon>
        <taxon>Alphaproteobacteria</taxon>
        <taxon>Rhodobacterales</taxon>
        <taxon>Roseobacteraceae</taxon>
        <taxon>Salipiger</taxon>
    </lineage>
</organism>
<dbReference type="SUPFAM" id="SSF46785">
    <property type="entry name" value="Winged helix' DNA-binding domain"/>
    <property type="match status" value="1"/>
</dbReference>
<dbReference type="Gene3D" id="2.60.120.10">
    <property type="entry name" value="Jelly Rolls"/>
    <property type="match status" value="1"/>
</dbReference>
<dbReference type="Gene3D" id="1.10.10.10">
    <property type="entry name" value="Winged helix-like DNA-binding domain superfamily/Winged helix DNA-binding domain"/>
    <property type="match status" value="1"/>
</dbReference>
<dbReference type="SMART" id="SM00100">
    <property type="entry name" value="cNMP"/>
    <property type="match status" value="1"/>
</dbReference>
<dbReference type="GO" id="GO:0005829">
    <property type="term" value="C:cytosol"/>
    <property type="evidence" value="ECO:0007669"/>
    <property type="project" value="TreeGrafter"/>
</dbReference>
<dbReference type="InterPro" id="IPR014710">
    <property type="entry name" value="RmlC-like_jellyroll"/>
</dbReference>
<protein>
    <submittedName>
        <fullName evidence="6">CRP/FNR family transcriptional regulator, anaerobic regulatory protein</fullName>
    </submittedName>
</protein>
<evidence type="ECO:0000313" key="6">
    <source>
        <dbReference type="EMBL" id="APZ54396.1"/>
    </source>
</evidence>
<evidence type="ECO:0000256" key="2">
    <source>
        <dbReference type="ARBA" id="ARBA00023125"/>
    </source>
</evidence>
<dbReference type="GO" id="GO:0003700">
    <property type="term" value="F:DNA-binding transcription factor activity"/>
    <property type="evidence" value="ECO:0007669"/>
    <property type="project" value="TreeGrafter"/>
</dbReference>
<reference evidence="6 7" key="1">
    <citation type="submission" date="2016-04" db="EMBL/GenBank/DDBJ databases">
        <title>Deep-sea bacteria in the southern Pacific.</title>
        <authorList>
            <person name="Tang K."/>
        </authorList>
    </citation>
    <scope>NUCLEOTIDE SEQUENCE [LARGE SCALE GENOMIC DNA]</scope>
    <source>
        <strain evidence="6 7">JLT2014</strain>
    </source>
</reference>
<accession>A0A1P8UYG5</accession>
<dbReference type="GO" id="GO:0003677">
    <property type="term" value="F:DNA binding"/>
    <property type="evidence" value="ECO:0007669"/>
    <property type="project" value="UniProtKB-KW"/>
</dbReference>
<dbReference type="InterPro" id="IPR036388">
    <property type="entry name" value="WH-like_DNA-bd_sf"/>
</dbReference>
<dbReference type="SUPFAM" id="SSF51206">
    <property type="entry name" value="cAMP-binding domain-like"/>
    <property type="match status" value="1"/>
</dbReference>
<dbReference type="Proteomes" id="UP000187059">
    <property type="component" value="Chromosome"/>
</dbReference>
<dbReference type="InterPro" id="IPR018490">
    <property type="entry name" value="cNMP-bd_dom_sf"/>
</dbReference>
<dbReference type="Pfam" id="PF00027">
    <property type="entry name" value="cNMP_binding"/>
    <property type="match status" value="1"/>
</dbReference>
<evidence type="ECO:0000256" key="3">
    <source>
        <dbReference type="ARBA" id="ARBA00023163"/>
    </source>
</evidence>
<keyword evidence="3" id="KW-0804">Transcription</keyword>
<dbReference type="AlphaFoldDB" id="A0A1P8UYG5"/>
<dbReference type="OrthoDB" id="9776746at2"/>
<dbReference type="Pfam" id="PF13545">
    <property type="entry name" value="HTH_Crp_2"/>
    <property type="match status" value="1"/>
</dbReference>
<feature type="domain" description="HTH crp-type" evidence="5">
    <location>
        <begin position="145"/>
        <end position="208"/>
    </location>
</feature>
<keyword evidence="2" id="KW-0238">DNA-binding</keyword>
<dbReference type="PANTHER" id="PTHR24567:SF74">
    <property type="entry name" value="HTH-TYPE TRANSCRIPTIONAL REGULATOR ARCR"/>
    <property type="match status" value="1"/>
</dbReference>
<dbReference type="RefSeq" id="WP_076703816.1">
    <property type="nucleotide sequence ID" value="NZ_CP015093.1"/>
</dbReference>
<evidence type="ECO:0000313" key="7">
    <source>
        <dbReference type="Proteomes" id="UP000187059"/>
    </source>
</evidence>
<dbReference type="InterPro" id="IPR000595">
    <property type="entry name" value="cNMP-bd_dom"/>
</dbReference>
<dbReference type="PROSITE" id="PS51063">
    <property type="entry name" value="HTH_CRP_2"/>
    <property type="match status" value="1"/>
</dbReference>
<dbReference type="KEGG" id="paby:Ga0080574_TMP4062"/>
<gene>
    <name evidence="6" type="ORF">Ga0080574_TMP4062</name>
</gene>
<dbReference type="InterPro" id="IPR036390">
    <property type="entry name" value="WH_DNA-bd_sf"/>
</dbReference>
<dbReference type="STRING" id="1250539.Ga0080574_TMP4062"/>
<dbReference type="SMART" id="SM00419">
    <property type="entry name" value="HTH_CRP"/>
    <property type="match status" value="1"/>
</dbReference>
<name>A0A1P8UYG5_9RHOB</name>
<dbReference type="PROSITE" id="PS50042">
    <property type="entry name" value="CNMP_BINDING_3"/>
    <property type="match status" value="1"/>
</dbReference>
<dbReference type="PANTHER" id="PTHR24567">
    <property type="entry name" value="CRP FAMILY TRANSCRIPTIONAL REGULATORY PROTEIN"/>
    <property type="match status" value="1"/>
</dbReference>
<feature type="domain" description="Cyclic nucleotide-binding" evidence="4">
    <location>
        <begin position="22"/>
        <end position="131"/>
    </location>
</feature>
<proteinExistence type="predicted"/>
<dbReference type="EMBL" id="CP015093">
    <property type="protein sequence ID" value="APZ54396.1"/>
    <property type="molecule type" value="Genomic_DNA"/>
</dbReference>
<keyword evidence="1" id="KW-0805">Transcription regulation</keyword>
<evidence type="ECO:0000259" key="5">
    <source>
        <dbReference type="PROSITE" id="PS51063"/>
    </source>
</evidence>
<dbReference type="CDD" id="cd00038">
    <property type="entry name" value="CAP_ED"/>
    <property type="match status" value="1"/>
</dbReference>
<keyword evidence="7" id="KW-1185">Reference proteome</keyword>
<dbReference type="InterPro" id="IPR050397">
    <property type="entry name" value="Env_Response_Regulators"/>
</dbReference>
<dbReference type="InterPro" id="IPR012318">
    <property type="entry name" value="HTH_CRP"/>
</dbReference>
<evidence type="ECO:0000256" key="1">
    <source>
        <dbReference type="ARBA" id="ARBA00023015"/>
    </source>
</evidence>
<evidence type="ECO:0000259" key="4">
    <source>
        <dbReference type="PROSITE" id="PS50042"/>
    </source>
</evidence>